<organism evidence="2 3">
    <name type="scientific">Micromonospora phaseoli</name>
    <dbReference type="NCBI Taxonomy" id="1144548"/>
    <lineage>
        <taxon>Bacteria</taxon>
        <taxon>Bacillati</taxon>
        <taxon>Actinomycetota</taxon>
        <taxon>Actinomycetes</taxon>
        <taxon>Micromonosporales</taxon>
        <taxon>Micromonosporaceae</taxon>
        <taxon>Micromonospora</taxon>
    </lineage>
</organism>
<dbReference type="RefSeq" id="WP_092380186.1">
    <property type="nucleotide sequence ID" value="NZ_BOPI01000005.1"/>
</dbReference>
<feature type="transmembrane region" description="Helical" evidence="1">
    <location>
        <begin position="215"/>
        <end position="239"/>
    </location>
</feature>
<name>A0A1H6Z0U5_9ACTN</name>
<dbReference type="OrthoDB" id="5109049at2"/>
<evidence type="ECO:0000313" key="2">
    <source>
        <dbReference type="EMBL" id="SEJ44997.1"/>
    </source>
</evidence>
<evidence type="ECO:0000313" key="3">
    <source>
        <dbReference type="Proteomes" id="UP000198707"/>
    </source>
</evidence>
<dbReference type="STRING" id="1144548.SAMN05443287_104463"/>
<accession>A0A1H6Z0U5</accession>
<feature type="transmembrane region" description="Helical" evidence="1">
    <location>
        <begin position="151"/>
        <end position="171"/>
    </location>
</feature>
<evidence type="ECO:0000256" key="1">
    <source>
        <dbReference type="SAM" id="Phobius"/>
    </source>
</evidence>
<keyword evidence="3" id="KW-1185">Reference proteome</keyword>
<keyword evidence="1" id="KW-0472">Membrane</keyword>
<reference evidence="3" key="1">
    <citation type="submission" date="2016-10" db="EMBL/GenBank/DDBJ databases">
        <authorList>
            <person name="Varghese N."/>
            <person name="Submissions S."/>
        </authorList>
    </citation>
    <scope>NUCLEOTIDE SEQUENCE [LARGE SCALE GENOMIC DNA]</scope>
    <source>
        <strain evidence="3">CGMCC 4.7038</strain>
    </source>
</reference>
<keyword evidence="1" id="KW-0812">Transmembrane</keyword>
<dbReference type="EMBL" id="FNYV01000004">
    <property type="protein sequence ID" value="SEJ44997.1"/>
    <property type="molecule type" value="Genomic_DNA"/>
</dbReference>
<feature type="transmembrane region" description="Helical" evidence="1">
    <location>
        <begin position="98"/>
        <end position="131"/>
    </location>
</feature>
<gene>
    <name evidence="2" type="ORF">SAMN05443287_104463</name>
</gene>
<protein>
    <submittedName>
        <fullName evidence="2">Uncharacterized protein</fullName>
    </submittedName>
</protein>
<feature type="transmembrane region" description="Helical" evidence="1">
    <location>
        <begin position="183"/>
        <end position="203"/>
    </location>
</feature>
<dbReference type="Proteomes" id="UP000198707">
    <property type="component" value="Unassembled WGS sequence"/>
</dbReference>
<keyword evidence="1" id="KW-1133">Transmembrane helix</keyword>
<sequence>MGALRKPFLVLAMLALVLAVGVEVGAGLLLGGGDAGAALVGGAGDLGVEVDDVSGAREPSGRGTGYLALIDVVALWTTGLFCLGLVLPERLHGRIQGVATLVFSIILIIVALVALVIAFVELMIMVSLFLAPPFGTLAYLALWGFFPVGDAAVLLGLVLLLKLAWAGLLILAQPKFLQNKGLVLLILTSLLCTVVLEFLHNLAPVIVTSILDEVGAIVFAVVAIVWALVLLIGSIPAIVKAIRATAALRAEPDPHH</sequence>
<proteinExistence type="predicted"/>
<dbReference type="AlphaFoldDB" id="A0A1H6Z0U5"/>
<feature type="transmembrane region" description="Helical" evidence="1">
    <location>
        <begin position="66"/>
        <end position="86"/>
    </location>
</feature>